<dbReference type="VEuPathDB" id="FungiDB:C8Q69DRAFT_465775"/>
<feature type="compositionally biased region" description="Acidic residues" evidence="1">
    <location>
        <begin position="309"/>
        <end position="333"/>
    </location>
</feature>
<protein>
    <submittedName>
        <fullName evidence="2">Suppressor protein</fullName>
    </submittedName>
</protein>
<sequence length="546" mass="61293">MTETTKRLHITPLTPELLDSVLAPSVRPSATDVSFHSIQTFPENSYGYVTLPTMEADKLKKKLHGSILKGKKFKVEEARPKKRSREEEKDEEAAGKQPTPEKKKSKKRKSENGVLEGYELPSDRHVKRGWTEPASAKKEKRQKGDKKRQKDDKKPKTQAKSKYTENAECLFRTKTPANRTSVEPPEQKKEKKSKKTKAPNEVTVHEFSKTVTHPSFLRAEAGSNSVSTEFVEGKGWVDSEGNVKEPASEKITKSSKKPGQKEGVKATVKSKKESSEVSTETSKKIKKATKAEESSEESDTDWTSSSGSSDEESSDSESEDVSADTSAEEASDGENEKSDASSEAEDKPASGNKDNSSVADSDENKGDDSKEKPPAEEKTEVHPLEALFKRPAPKEAEKDKAPEENTQFTFFGGEDMEDEDGDIEMATVEPQTPFTKRDLQERGLRSAAPTPDTALPNRTTFITHDDDEEEEEEEDEEGDDEEYYEKSSTKDADRTNDSGPKDESDFAKWFWEHRGENNRAWKKRRRDAAKEKRQRENRKKGLKGRS</sequence>
<dbReference type="InterPro" id="IPR035979">
    <property type="entry name" value="RBD_domain_sf"/>
</dbReference>
<dbReference type="EMBL" id="RCNU01000005">
    <property type="protein sequence ID" value="RWQ95380.1"/>
    <property type="molecule type" value="Genomic_DNA"/>
</dbReference>
<organism evidence="2 3">
    <name type="scientific">Byssochlamys spectabilis</name>
    <name type="common">Paecilomyces variotii</name>
    <dbReference type="NCBI Taxonomy" id="264951"/>
    <lineage>
        <taxon>Eukaryota</taxon>
        <taxon>Fungi</taxon>
        <taxon>Dikarya</taxon>
        <taxon>Ascomycota</taxon>
        <taxon>Pezizomycotina</taxon>
        <taxon>Eurotiomycetes</taxon>
        <taxon>Eurotiomycetidae</taxon>
        <taxon>Eurotiales</taxon>
        <taxon>Thermoascaceae</taxon>
        <taxon>Paecilomyces</taxon>
    </lineage>
</organism>
<dbReference type="STRING" id="264951.A0A443HUD3"/>
<reference evidence="2 3" key="1">
    <citation type="journal article" date="2018" name="Front. Microbiol.">
        <title>Genomic and genetic insights into a cosmopolitan fungus, Paecilomyces variotii (Eurotiales).</title>
        <authorList>
            <person name="Urquhart A.S."/>
            <person name="Mondo S.J."/>
            <person name="Makela M.R."/>
            <person name="Hane J.K."/>
            <person name="Wiebenga A."/>
            <person name="He G."/>
            <person name="Mihaltcheva S."/>
            <person name="Pangilinan J."/>
            <person name="Lipzen A."/>
            <person name="Barry K."/>
            <person name="de Vries R.P."/>
            <person name="Grigoriev I.V."/>
            <person name="Idnurm A."/>
        </authorList>
    </citation>
    <scope>NUCLEOTIDE SEQUENCE [LARGE SCALE GENOMIC DNA]</scope>
    <source>
        <strain evidence="2 3">CBS 101075</strain>
    </source>
</reference>
<keyword evidence="3" id="KW-1185">Reference proteome</keyword>
<feature type="compositionally biased region" description="Basic and acidic residues" evidence="1">
    <location>
        <begin position="392"/>
        <end position="403"/>
    </location>
</feature>
<evidence type="ECO:0000313" key="3">
    <source>
        <dbReference type="Proteomes" id="UP000283841"/>
    </source>
</evidence>
<feature type="compositionally biased region" description="Basic and acidic residues" evidence="1">
    <location>
        <begin position="362"/>
        <end position="383"/>
    </location>
</feature>
<dbReference type="AlphaFoldDB" id="A0A443HUD3"/>
<dbReference type="Proteomes" id="UP000283841">
    <property type="component" value="Unassembled WGS sequence"/>
</dbReference>
<proteinExistence type="predicted"/>
<feature type="region of interest" description="Disordered" evidence="1">
    <location>
        <begin position="519"/>
        <end position="546"/>
    </location>
</feature>
<accession>A0A443HUD3</accession>
<feature type="compositionally biased region" description="Basic and acidic residues" evidence="1">
    <location>
        <begin position="484"/>
        <end position="504"/>
    </location>
</feature>
<feature type="region of interest" description="Disordered" evidence="1">
    <location>
        <begin position="73"/>
        <end position="504"/>
    </location>
</feature>
<evidence type="ECO:0000256" key="1">
    <source>
        <dbReference type="SAM" id="MobiDB-lite"/>
    </source>
</evidence>
<evidence type="ECO:0000313" key="2">
    <source>
        <dbReference type="EMBL" id="RWQ95380.1"/>
    </source>
</evidence>
<feature type="compositionally biased region" description="Basic residues" evidence="1">
    <location>
        <begin position="138"/>
        <end position="147"/>
    </location>
</feature>
<feature type="compositionally biased region" description="Basic and acidic residues" evidence="1">
    <location>
        <begin position="73"/>
        <end position="87"/>
    </location>
</feature>
<dbReference type="GO" id="GO:0003676">
    <property type="term" value="F:nucleic acid binding"/>
    <property type="evidence" value="ECO:0007669"/>
    <property type="project" value="InterPro"/>
</dbReference>
<dbReference type="GeneID" id="39599788"/>
<feature type="compositionally biased region" description="Acidic residues" evidence="1">
    <location>
        <begin position="465"/>
        <end position="483"/>
    </location>
</feature>
<dbReference type="SUPFAM" id="SSF54928">
    <property type="entry name" value="RNA-binding domain, RBD"/>
    <property type="match status" value="1"/>
</dbReference>
<feature type="compositionally biased region" description="Basic and acidic residues" evidence="1">
    <location>
        <begin position="435"/>
        <end position="444"/>
    </location>
</feature>
<feature type="compositionally biased region" description="Basic and acidic residues" evidence="1">
    <location>
        <begin position="231"/>
        <end position="252"/>
    </location>
</feature>
<feature type="compositionally biased region" description="Acidic residues" evidence="1">
    <location>
        <begin position="414"/>
        <end position="423"/>
    </location>
</feature>
<dbReference type="RefSeq" id="XP_028485025.1">
    <property type="nucleotide sequence ID" value="XM_028630511.1"/>
</dbReference>
<feature type="compositionally biased region" description="Basic and acidic residues" evidence="1">
    <location>
        <begin position="334"/>
        <end position="348"/>
    </location>
</feature>
<gene>
    <name evidence="2" type="ORF">C8Q69DRAFT_465775</name>
</gene>
<name>A0A443HUD3_BYSSP</name>
<feature type="compositionally biased region" description="Basic and acidic residues" evidence="1">
    <location>
        <begin position="259"/>
        <end position="275"/>
    </location>
</feature>
<feature type="compositionally biased region" description="Basic residues" evidence="1">
    <location>
        <begin position="535"/>
        <end position="546"/>
    </location>
</feature>
<comment type="caution">
    <text evidence="2">The sequence shown here is derived from an EMBL/GenBank/DDBJ whole genome shotgun (WGS) entry which is preliminary data.</text>
</comment>